<reference evidence="1 2" key="1">
    <citation type="submission" date="2019-03" db="EMBL/GenBank/DDBJ databases">
        <title>Single cell metagenomics reveals metabolic interactions within the superorganism composed of flagellate Streblomastix strix and complex community of Bacteroidetes bacteria on its surface.</title>
        <authorList>
            <person name="Treitli S.C."/>
            <person name="Kolisko M."/>
            <person name="Husnik F."/>
            <person name="Keeling P."/>
            <person name="Hampl V."/>
        </authorList>
    </citation>
    <scope>NUCLEOTIDE SEQUENCE [LARGE SCALE GENOMIC DNA]</scope>
    <source>
        <strain evidence="1">ST1C</strain>
    </source>
</reference>
<accession>A0A5J4TNZ2</accession>
<sequence length="46" mass="5328">MPIKVDKRHGMMILQVRAALVKYQAQVDQMKYQAQVVQILLKMING</sequence>
<name>A0A5J4TNZ2_9EUKA</name>
<evidence type="ECO:0000313" key="2">
    <source>
        <dbReference type="Proteomes" id="UP000324800"/>
    </source>
</evidence>
<organism evidence="1 2">
    <name type="scientific">Streblomastix strix</name>
    <dbReference type="NCBI Taxonomy" id="222440"/>
    <lineage>
        <taxon>Eukaryota</taxon>
        <taxon>Metamonada</taxon>
        <taxon>Preaxostyla</taxon>
        <taxon>Oxymonadida</taxon>
        <taxon>Streblomastigidae</taxon>
        <taxon>Streblomastix</taxon>
    </lineage>
</organism>
<gene>
    <name evidence="1" type="ORF">EZS28_045362</name>
</gene>
<comment type="caution">
    <text evidence="1">The sequence shown here is derived from an EMBL/GenBank/DDBJ whole genome shotgun (WGS) entry which is preliminary data.</text>
</comment>
<evidence type="ECO:0000313" key="1">
    <source>
        <dbReference type="EMBL" id="KAA6359111.1"/>
    </source>
</evidence>
<protein>
    <submittedName>
        <fullName evidence="1">Uncharacterized protein</fullName>
    </submittedName>
</protein>
<dbReference type="EMBL" id="SNRW01028900">
    <property type="protein sequence ID" value="KAA6359111.1"/>
    <property type="molecule type" value="Genomic_DNA"/>
</dbReference>
<proteinExistence type="predicted"/>
<feature type="non-terminal residue" evidence="1">
    <location>
        <position position="46"/>
    </location>
</feature>
<dbReference type="Proteomes" id="UP000324800">
    <property type="component" value="Unassembled WGS sequence"/>
</dbReference>
<dbReference type="AlphaFoldDB" id="A0A5J4TNZ2"/>